<keyword evidence="1" id="KW-0418">Kinase</keyword>
<dbReference type="Proteomes" id="UP000736328">
    <property type="component" value="Unassembled WGS sequence"/>
</dbReference>
<organism evidence="1 2">
    <name type="scientific">candidate division TA06 bacterium</name>
    <dbReference type="NCBI Taxonomy" id="2250710"/>
    <lineage>
        <taxon>Bacteria</taxon>
        <taxon>Bacteria division TA06</taxon>
    </lineage>
</organism>
<accession>A0A933MIT3</accession>
<gene>
    <name evidence="1" type="ORF">HY768_01820</name>
</gene>
<dbReference type="Pfam" id="PF13189">
    <property type="entry name" value="Cytidylate_kin2"/>
    <property type="match status" value="1"/>
</dbReference>
<reference evidence="1" key="1">
    <citation type="submission" date="2020-07" db="EMBL/GenBank/DDBJ databases">
        <title>Huge and variable diversity of episymbiotic CPR bacteria and DPANN archaea in groundwater ecosystems.</title>
        <authorList>
            <person name="He C.Y."/>
            <person name="Keren R."/>
            <person name="Whittaker M."/>
            <person name="Farag I.F."/>
            <person name="Doudna J."/>
            <person name="Cate J.H.D."/>
            <person name="Banfield J.F."/>
        </authorList>
    </citation>
    <scope>NUCLEOTIDE SEQUENCE</scope>
    <source>
        <strain evidence="1">NC_groundwater_1520_Pr4_B-0.1um_53_5</strain>
    </source>
</reference>
<dbReference type="EMBL" id="JACQXR010000020">
    <property type="protein sequence ID" value="MBI4725959.1"/>
    <property type="molecule type" value="Genomic_DNA"/>
</dbReference>
<keyword evidence="1" id="KW-0808">Transferase</keyword>
<sequence>MPVITISKQHGAGGKEIALALARGLSCEVVDKSLIIKVAQQARVGADRVESFDQEQYSPIDKYLSGIFLANPALYGPGSFDFPMTGSAGFTADQDFFNAQKYLTLTQALIKELYQKGNVLLVGRGSQVLLSDQPGCLHLRLCAPLEYRIKRVMEKAGVSQKEAREKIAARDKSRASYIKDYYQRDWNDPGLYHLTINTQRVAPEIIAALVKQMLNSKS</sequence>
<dbReference type="AlphaFoldDB" id="A0A933MIT3"/>
<name>A0A933MIT3_UNCT6</name>
<dbReference type="InterPro" id="IPR027417">
    <property type="entry name" value="P-loop_NTPase"/>
</dbReference>
<dbReference type="GO" id="GO:0016301">
    <property type="term" value="F:kinase activity"/>
    <property type="evidence" value="ECO:0007669"/>
    <property type="project" value="UniProtKB-KW"/>
</dbReference>
<comment type="caution">
    <text evidence="1">The sequence shown here is derived from an EMBL/GenBank/DDBJ whole genome shotgun (WGS) entry which is preliminary data.</text>
</comment>
<evidence type="ECO:0000313" key="2">
    <source>
        <dbReference type="Proteomes" id="UP000736328"/>
    </source>
</evidence>
<proteinExistence type="predicted"/>
<protein>
    <submittedName>
        <fullName evidence="1">Cytidylate kinase-like family protein</fullName>
    </submittedName>
</protein>
<evidence type="ECO:0000313" key="1">
    <source>
        <dbReference type="EMBL" id="MBI4725959.1"/>
    </source>
</evidence>
<dbReference type="Gene3D" id="3.40.50.300">
    <property type="entry name" value="P-loop containing nucleotide triphosphate hydrolases"/>
    <property type="match status" value="1"/>
</dbReference>
<dbReference type="SUPFAM" id="SSF52540">
    <property type="entry name" value="P-loop containing nucleoside triphosphate hydrolases"/>
    <property type="match status" value="1"/>
</dbReference>